<evidence type="ECO:0000313" key="2">
    <source>
        <dbReference type="EMBL" id="KAF6764388.1"/>
    </source>
</evidence>
<reference evidence="2 3" key="1">
    <citation type="submission" date="2020-07" db="EMBL/GenBank/DDBJ databases">
        <title>Comparative genomics of pyrophilous fungi reveals a link between fire events and developmental genes.</title>
        <authorList>
            <consortium name="DOE Joint Genome Institute"/>
            <person name="Steindorff A.S."/>
            <person name="Carver A."/>
            <person name="Calhoun S."/>
            <person name="Stillman K."/>
            <person name="Liu H."/>
            <person name="Lipzen A."/>
            <person name="Pangilinan J."/>
            <person name="Labutti K."/>
            <person name="Bruns T.D."/>
            <person name="Grigoriev I.V."/>
        </authorList>
    </citation>
    <scope>NUCLEOTIDE SEQUENCE [LARGE SCALE GENOMIC DNA]</scope>
    <source>
        <strain evidence="2 3">CBS 144469</strain>
    </source>
</reference>
<feature type="region of interest" description="Disordered" evidence="1">
    <location>
        <begin position="374"/>
        <end position="394"/>
    </location>
</feature>
<feature type="compositionally biased region" description="Low complexity" evidence="1">
    <location>
        <begin position="1"/>
        <end position="13"/>
    </location>
</feature>
<dbReference type="AlphaFoldDB" id="A0A8H6MCP2"/>
<dbReference type="GO" id="GO:0006513">
    <property type="term" value="P:protein monoubiquitination"/>
    <property type="evidence" value="ECO:0007669"/>
    <property type="project" value="TreeGrafter"/>
</dbReference>
<dbReference type="PANTHER" id="PTHR31531">
    <property type="entry name" value="E3 UBIQUITIN-PROTEIN LIGASE E3D FAMILY MEMBER"/>
    <property type="match status" value="1"/>
</dbReference>
<dbReference type="GO" id="GO:0051865">
    <property type="term" value="P:protein autoubiquitination"/>
    <property type="evidence" value="ECO:0007669"/>
    <property type="project" value="TreeGrafter"/>
</dbReference>
<feature type="compositionally biased region" description="Basic and acidic residues" evidence="1">
    <location>
        <begin position="506"/>
        <end position="521"/>
    </location>
</feature>
<sequence>MATLTRPRTAPAASDVVSGVPAPFPTGLLPEGSKENPFIAREERVEEVGPQEQEHVAEEAVEGRMADIMPSISTLEKSCILTLNTLLSGSDEWKLIVPERRHSMPSSPGTSSVHQLETESSTSALGTLVANLRTKQATDQMLQFQPPTSESDLAFELRERVHKASPLLSPNDAALANSLATILTYFGRLSSLHSLHPVAPTISTSTNTPRTTDLPPPADMYEALSRQLNDLQFERLTSQPSSSTSSNQTEMAILWNQIDRELESIVSMCKERTERLPMFYQENQPPQYDYEDELYDFESLPEYDGAGRPSLDKYRDRKLEREIASPSTSSRLSDEKMRLDLEGVAMAIDRLYLVAPQLHNQRVELKSSKLAQLEKARKEGSVSSGRKGKEREKQELENIIEMLGKASERTLKDQSVVLEHGMQSRLEKAKIKDLAKREAFVEGLIQHSAAGRLHGQDAILTPRTKDPQAKLTFPEFIRESIPPDSDLLKDPSIMLTLPEFVAQHQPPEDVGRVRDEVDYSGKSKKKGSSSRHRSLSAPPLAWLRSISSSSQGSGTSSPKHKNHEHAFDIVYVAENHENLHHVLVFFTATGQVPNNNLTAEILPPFPEHISTGGDNLVIKSGSSASLPLILPARTTPGRKEIHAQPGHFEIKLSTVATPGALVDDGADINSPLLDATKLTAVNPSSFICASCSLPLIQVQGSPPSAPSSPSPPPPLSRSTSSSSSVPPKMTMTYRDLPSEHWEELVEAWMCHSDQKLHDQVMKHGKAGFWPQPGQAFVGGSYILFEESAVVKQNLLAAVDDKHNENWQTRRCLCGAIIGRSTTKTDNAATTTCFRVLKYAIRPVTPNPSDSLKIPLSAFIVEDMMEYVHAHASYRFVIQDEEDEKARILIWLFKPKIRLSYTTPRSRAIPKSGSITAAKVLYKLLGPNEAKVDLKTLLNKYPGFPQAEYLSYPMSVCRRVASLLKESNSAYPEGLRMMTGLEVGWLHRR</sequence>
<dbReference type="GO" id="GO:0005634">
    <property type="term" value="C:nucleus"/>
    <property type="evidence" value="ECO:0007669"/>
    <property type="project" value="TreeGrafter"/>
</dbReference>
<name>A0A8H6MCP2_9AGAR</name>
<evidence type="ECO:0000256" key="1">
    <source>
        <dbReference type="SAM" id="MobiDB-lite"/>
    </source>
</evidence>
<organism evidence="2 3">
    <name type="scientific">Ephemerocybe angulata</name>
    <dbReference type="NCBI Taxonomy" id="980116"/>
    <lineage>
        <taxon>Eukaryota</taxon>
        <taxon>Fungi</taxon>
        <taxon>Dikarya</taxon>
        <taxon>Basidiomycota</taxon>
        <taxon>Agaricomycotina</taxon>
        <taxon>Agaricomycetes</taxon>
        <taxon>Agaricomycetidae</taxon>
        <taxon>Agaricales</taxon>
        <taxon>Agaricineae</taxon>
        <taxon>Psathyrellaceae</taxon>
        <taxon>Ephemerocybe</taxon>
    </lineage>
</organism>
<dbReference type="Pfam" id="PF09814">
    <property type="entry name" value="HECT_2"/>
    <property type="match status" value="1"/>
</dbReference>
<dbReference type="GO" id="GO:0043161">
    <property type="term" value="P:proteasome-mediated ubiquitin-dependent protein catabolic process"/>
    <property type="evidence" value="ECO:0007669"/>
    <property type="project" value="TreeGrafter"/>
</dbReference>
<proteinExistence type="predicted"/>
<feature type="compositionally biased region" description="Pro residues" evidence="1">
    <location>
        <begin position="703"/>
        <end position="715"/>
    </location>
</feature>
<dbReference type="PANTHER" id="PTHR31531:SF2">
    <property type="entry name" value="E3 UBIQUITIN-PROTEIN LIGASE E3D"/>
    <property type="match status" value="1"/>
</dbReference>
<gene>
    <name evidence="2" type="ORF">DFP72DRAFT_421394</name>
</gene>
<evidence type="ECO:0000313" key="3">
    <source>
        <dbReference type="Proteomes" id="UP000521943"/>
    </source>
</evidence>
<feature type="region of interest" description="Disordered" evidence="1">
    <location>
        <begin position="505"/>
        <end position="537"/>
    </location>
</feature>
<keyword evidence="3" id="KW-1185">Reference proteome</keyword>
<dbReference type="GO" id="GO:0031624">
    <property type="term" value="F:ubiquitin conjugating enzyme binding"/>
    <property type="evidence" value="ECO:0007669"/>
    <property type="project" value="TreeGrafter"/>
</dbReference>
<feature type="compositionally biased region" description="Basic residues" evidence="1">
    <location>
        <begin position="522"/>
        <end position="534"/>
    </location>
</feature>
<dbReference type="EMBL" id="JACGCI010000004">
    <property type="protein sequence ID" value="KAF6764388.1"/>
    <property type="molecule type" value="Genomic_DNA"/>
</dbReference>
<feature type="region of interest" description="Disordered" evidence="1">
    <location>
        <begin position="1"/>
        <end position="34"/>
    </location>
</feature>
<dbReference type="GO" id="GO:0000151">
    <property type="term" value="C:ubiquitin ligase complex"/>
    <property type="evidence" value="ECO:0007669"/>
    <property type="project" value="TreeGrafter"/>
</dbReference>
<dbReference type="Proteomes" id="UP000521943">
    <property type="component" value="Unassembled WGS sequence"/>
</dbReference>
<dbReference type="GO" id="GO:0000209">
    <property type="term" value="P:protein polyubiquitination"/>
    <property type="evidence" value="ECO:0007669"/>
    <property type="project" value="TreeGrafter"/>
</dbReference>
<dbReference type="OrthoDB" id="66510at2759"/>
<comment type="caution">
    <text evidence="2">The sequence shown here is derived from an EMBL/GenBank/DDBJ whole genome shotgun (WGS) entry which is preliminary data.</text>
</comment>
<dbReference type="GO" id="GO:0005829">
    <property type="term" value="C:cytosol"/>
    <property type="evidence" value="ECO:0007669"/>
    <property type="project" value="TreeGrafter"/>
</dbReference>
<protein>
    <submittedName>
        <fullName evidence="2">HECT-like ubiquitin-conjugating enzyme-binding-domain-containing protein</fullName>
    </submittedName>
</protein>
<dbReference type="GO" id="GO:0061630">
    <property type="term" value="F:ubiquitin protein ligase activity"/>
    <property type="evidence" value="ECO:0007669"/>
    <property type="project" value="TreeGrafter"/>
</dbReference>
<feature type="compositionally biased region" description="Low complexity" evidence="1">
    <location>
        <begin position="716"/>
        <end position="727"/>
    </location>
</feature>
<accession>A0A8H6MCP2</accession>
<dbReference type="GO" id="GO:0030332">
    <property type="term" value="F:cyclin binding"/>
    <property type="evidence" value="ECO:0007669"/>
    <property type="project" value="TreeGrafter"/>
</dbReference>
<feature type="region of interest" description="Disordered" evidence="1">
    <location>
        <begin position="699"/>
        <end position="731"/>
    </location>
</feature>
<dbReference type="InterPro" id="IPR019193">
    <property type="entry name" value="UBQ-conj_enz_E2-bd_prot"/>
</dbReference>